<evidence type="ECO:0000313" key="3">
    <source>
        <dbReference type="Proteomes" id="UP001153954"/>
    </source>
</evidence>
<dbReference type="AlphaFoldDB" id="A0AAU9U8P8"/>
<sequence>MSNKLDSNTTFKWEEFRKTLSKMPKLEQFTSFIRDSADILETCTQNKSNNQRRHSAPPQSSTNKYQYQQKPFTKSFSVTSTSEKICNKNILCLVCKGRHFIYDCPSFLSKMPEQRKAEATRLKRCHNCLRIGHTAYQCKLGSCRECKRRHNSLLHFKTAEIPVNTVTAAPPDDRNGEASTSSAELADPSFNDSKPVQMLIGSDLFWEIIGSEQKSLGTNKPFLRSSQLGWIVSGPIFIKCEPRQFICNFSASHSSLENLNDQIAKFWEIEDLPKYPSLLSDSEKACEQHFCSHTRRLQSGRFVVKLPLVSTPDCFGDSYKLAKRRFLNLEKRFRKQPQLKREQSESTKCRVVFDGSAPTTSGYSINDLQMVGANIQDSLYSILIRFRQYKYVLSGDIEKMFRQVLVHEDDRNLQLILWRENENEPIKTLIMNTVTYGFASATFLTTRCLWQLGEDCGDELFKVIIQKDFYCDDLITGADSEQDLLLILNSVSSILKSGCFNLRKFRSNIPAIFSQSSQINLHDNLSLSESSSALGLGWSPTSDCLHFTINLPTSSDRNITKRFVMSTSFKIFNPLLLSPCTVEPKLLIQQLWIKKLDWDETIPHTLKKD</sequence>
<comment type="caution">
    <text evidence="2">The sequence shown here is derived from an EMBL/GenBank/DDBJ whole genome shotgun (WGS) entry which is preliminary data.</text>
</comment>
<keyword evidence="3" id="KW-1185">Reference proteome</keyword>
<gene>
    <name evidence="2" type="ORF">EEDITHA_LOCUS10931</name>
</gene>
<dbReference type="EMBL" id="CAKOGL010000015">
    <property type="protein sequence ID" value="CAH2095488.1"/>
    <property type="molecule type" value="Genomic_DNA"/>
</dbReference>
<dbReference type="Proteomes" id="UP001153954">
    <property type="component" value="Unassembled WGS sequence"/>
</dbReference>
<feature type="compositionally biased region" description="Polar residues" evidence="1">
    <location>
        <begin position="57"/>
        <end position="66"/>
    </location>
</feature>
<evidence type="ECO:0000256" key="1">
    <source>
        <dbReference type="SAM" id="MobiDB-lite"/>
    </source>
</evidence>
<reference evidence="2" key="1">
    <citation type="submission" date="2022-03" db="EMBL/GenBank/DDBJ databases">
        <authorList>
            <person name="Tunstrom K."/>
        </authorList>
    </citation>
    <scope>NUCLEOTIDE SEQUENCE</scope>
</reference>
<evidence type="ECO:0008006" key="4">
    <source>
        <dbReference type="Google" id="ProtNLM"/>
    </source>
</evidence>
<evidence type="ECO:0000313" key="2">
    <source>
        <dbReference type="EMBL" id="CAH2095488.1"/>
    </source>
</evidence>
<dbReference type="SUPFAM" id="SSF56672">
    <property type="entry name" value="DNA/RNA polymerases"/>
    <property type="match status" value="1"/>
</dbReference>
<dbReference type="InterPro" id="IPR043502">
    <property type="entry name" value="DNA/RNA_pol_sf"/>
</dbReference>
<dbReference type="GO" id="GO:0071897">
    <property type="term" value="P:DNA biosynthetic process"/>
    <property type="evidence" value="ECO:0007669"/>
    <property type="project" value="UniProtKB-ARBA"/>
</dbReference>
<proteinExistence type="predicted"/>
<dbReference type="PANTHER" id="PTHR47331">
    <property type="entry name" value="PHD-TYPE DOMAIN-CONTAINING PROTEIN"/>
    <property type="match status" value="1"/>
</dbReference>
<feature type="region of interest" description="Disordered" evidence="1">
    <location>
        <begin position="166"/>
        <end position="188"/>
    </location>
</feature>
<dbReference type="InterPro" id="IPR008042">
    <property type="entry name" value="Retrotrans_Pao"/>
</dbReference>
<dbReference type="Pfam" id="PF05380">
    <property type="entry name" value="Peptidase_A17"/>
    <property type="match status" value="1"/>
</dbReference>
<feature type="region of interest" description="Disordered" evidence="1">
    <location>
        <begin position="44"/>
        <end position="66"/>
    </location>
</feature>
<organism evidence="2 3">
    <name type="scientific">Euphydryas editha</name>
    <name type="common">Edith's checkerspot</name>
    <dbReference type="NCBI Taxonomy" id="104508"/>
    <lineage>
        <taxon>Eukaryota</taxon>
        <taxon>Metazoa</taxon>
        <taxon>Ecdysozoa</taxon>
        <taxon>Arthropoda</taxon>
        <taxon>Hexapoda</taxon>
        <taxon>Insecta</taxon>
        <taxon>Pterygota</taxon>
        <taxon>Neoptera</taxon>
        <taxon>Endopterygota</taxon>
        <taxon>Lepidoptera</taxon>
        <taxon>Glossata</taxon>
        <taxon>Ditrysia</taxon>
        <taxon>Papilionoidea</taxon>
        <taxon>Nymphalidae</taxon>
        <taxon>Nymphalinae</taxon>
        <taxon>Euphydryas</taxon>
    </lineage>
</organism>
<accession>A0AAU9U8P8</accession>
<protein>
    <recommendedName>
        <fullName evidence="4">Peptidase aspartic putative domain-containing protein</fullName>
    </recommendedName>
</protein>
<name>A0AAU9U8P8_EUPED</name>